<dbReference type="NCBIfam" id="TIGR02867">
    <property type="entry name" value="spore_II_P"/>
    <property type="match status" value="1"/>
</dbReference>
<dbReference type="EMBL" id="JBHSMC010000001">
    <property type="protein sequence ID" value="MFC5463673.1"/>
    <property type="molecule type" value="Genomic_DNA"/>
</dbReference>
<dbReference type="Gene3D" id="3.40.630.40">
    <property type="entry name" value="Zn-dependent exopeptidases"/>
    <property type="match status" value="1"/>
</dbReference>
<dbReference type="Pfam" id="PF07454">
    <property type="entry name" value="SpoIIP"/>
    <property type="match status" value="1"/>
</dbReference>
<evidence type="ECO:0000313" key="2">
    <source>
        <dbReference type="Proteomes" id="UP001596147"/>
    </source>
</evidence>
<dbReference type="RefSeq" id="WP_382347467.1">
    <property type="nucleotide sequence ID" value="NZ_JBHSMC010000001.1"/>
</dbReference>
<proteinExistence type="predicted"/>
<gene>
    <name evidence="1" type="primary">spoIIP</name>
    <name evidence="1" type="ORF">ACFPM4_02765</name>
</gene>
<sequence>MIKIAARSSLLIISIFCLVAIIAVSSVRISFFSFLGNDISRTDSLLYMMSMENRSLEPIIPNKMDSSLSKNALRLFTNINLVDLKTYLISEIPGLDAATPKILIAGEGTDFTNLPIESPPPKDLDIWGDDIDNKDDDEKVDDKKQETKDYKVYIYHSHDTESYFPMLKGADTNKPNLAYSKDKNITQFGKRLGKKLEERGIKTLVETSSVQKELVKRGMSFGQSYTVSREMVVEATKQNKDIDLVFDLHRDSARKSVTTKNIKGKDYASVLFVVGTGHANFKENLDLADKLHKLLEKKYSGLSRGVFEKERKNGNNGIYNQDLSEGSMLIEIGGIDNTQEELNRTVDALADVISEYYWGEAVEVSK</sequence>
<accession>A0ABW0LGI9</accession>
<organism evidence="1 2">
    <name type="scientific">Lederbergia graminis</name>
    <dbReference type="NCBI Taxonomy" id="735518"/>
    <lineage>
        <taxon>Bacteria</taxon>
        <taxon>Bacillati</taxon>
        <taxon>Bacillota</taxon>
        <taxon>Bacilli</taxon>
        <taxon>Bacillales</taxon>
        <taxon>Bacillaceae</taxon>
        <taxon>Lederbergia</taxon>
    </lineage>
</organism>
<reference evidence="2" key="1">
    <citation type="journal article" date="2019" name="Int. J. Syst. Evol. Microbiol.">
        <title>The Global Catalogue of Microorganisms (GCM) 10K type strain sequencing project: providing services to taxonomists for standard genome sequencing and annotation.</title>
        <authorList>
            <consortium name="The Broad Institute Genomics Platform"/>
            <consortium name="The Broad Institute Genome Sequencing Center for Infectious Disease"/>
            <person name="Wu L."/>
            <person name="Ma J."/>
        </authorList>
    </citation>
    <scope>NUCLEOTIDE SEQUENCE [LARGE SCALE GENOMIC DNA]</scope>
    <source>
        <strain evidence="2">CGMCC 1.12237</strain>
    </source>
</reference>
<name>A0ABW0LGI9_9BACI</name>
<comment type="caution">
    <text evidence="1">The sequence shown here is derived from an EMBL/GenBank/DDBJ whole genome shotgun (WGS) entry which is preliminary data.</text>
</comment>
<dbReference type="Proteomes" id="UP001596147">
    <property type="component" value="Unassembled WGS sequence"/>
</dbReference>
<keyword evidence="2" id="KW-1185">Reference proteome</keyword>
<dbReference type="InterPro" id="IPR010897">
    <property type="entry name" value="Spore_II_P"/>
</dbReference>
<protein>
    <submittedName>
        <fullName evidence="1">Stage II sporulation protein P</fullName>
    </submittedName>
</protein>
<evidence type="ECO:0000313" key="1">
    <source>
        <dbReference type="EMBL" id="MFC5463673.1"/>
    </source>
</evidence>
<dbReference type="SUPFAM" id="SSF53187">
    <property type="entry name" value="Zn-dependent exopeptidases"/>
    <property type="match status" value="1"/>
</dbReference>